<keyword evidence="1" id="KW-1133">Transmembrane helix</keyword>
<feature type="transmembrane region" description="Helical" evidence="1">
    <location>
        <begin position="554"/>
        <end position="582"/>
    </location>
</feature>
<protein>
    <submittedName>
        <fullName evidence="2">Uncharacterized protein</fullName>
    </submittedName>
</protein>
<feature type="transmembrane region" description="Helical" evidence="1">
    <location>
        <begin position="312"/>
        <end position="330"/>
    </location>
</feature>
<feature type="transmembrane region" description="Helical" evidence="1">
    <location>
        <begin position="362"/>
        <end position="390"/>
    </location>
</feature>
<organism evidence="2 3">
    <name type="scientific">Corynebacterium appendicis CIP 107643</name>
    <dbReference type="NCBI Taxonomy" id="1161099"/>
    <lineage>
        <taxon>Bacteria</taxon>
        <taxon>Bacillati</taxon>
        <taxon>Actinomycetota</taxon>
        <taxon>Actinomycetes</taxon>
        <taxon>Mycobacteriales</taxon>
        <taxon>Corynebacteriaceae</taxon>
        <taxon>Corynebacterium</taxon>
    </lineage>
</organism>
<proteinExistence type="predicted"/>
<keyword evidence="1" id="KW-0472">Membrane</keyword>
<feature type="transmembrane region" description="Helical" evidence="1">
    <location>
        <begin position="489"/>
        <end position="510"/>
    </location>
</feature>
<dbReference type="OrthoDB" id="10006131at2"/>
<dbReference type="EMBL" id="FTOF01000004">
    <property type="protein sequence ID" value="SIS45367.1"/>
    <property type="molecule type" value="Genomic_DNA"/>
</dbReference>
<dbReference type="AlphaFoldDB" id="A0A1N7J7X6"/>
<dbReference type="RefSeq" id="WP_076599027.1">
    <property type="nucleotide sequence ID" value="NZ_CP046976.1"/>
</dbReference>
<keyword evidence="3" id="KW-1185">Reference proteome</keyword>
<dbReference type="STRING" id="1161099.SAMN05444817_104133"/>
<sequence length="695" mass="71795">MTQSALATPSLSADRARRYAIASLGIGSGALLFAPAADAAQIDQLNPETILSDLGQATEAPAPFSPLKSMNDFTQSIAGIAPSNLLRTNSAGGDDATEAPIGAVYTPYAVQTPTAEQITNALREYPVQSLEARFLRAKDAENDWNTLAQFFLAYQEPNEATRAAVDLDLDVLTNSIQSGAIVADVQGAIQDTLASPEFAAWQGNNESILRIDPALRGSDRAAAGVAAVIDTFTVNPARGVADLIEVAGGPVGILLNPVGAVVKVMTAVLGRDVMSALEKDIEKVGKETGKELLKEFAKEFAKNFAKEIAKALLIPIAVAPLLIPVALVLAPFAALGAALLALPLSIVAELLTLGLFPTLPFIIGAGLLGMTIALALPILVPVLVPVILIATGSIFTNALSGAASSLFEDSPSIAAEVLSEQLQLLVDIIGSRLTHAAFTGWERSLLKGALDMLGEIFYGSTPTGIAFADLANRFNNILYMIAFIDGRNLLAMIARGAIAGALAGAVFLPLTLPLPVIAFALLGVALGAAAGLAVGVVSSILITVAALAASAFNFLLIPIAILVAIIAPLIAIPIGVLFGAIYGAVLGVIIGALLGVAVALVPALIGAVIGTVAALATHVRYESGTREDGTKWTNARVLNRGGFGDFLKFIDDLSGRTDPALLRVAIPKAAAPQIVERPRPNRDRALKNATALLDS</sequence>
<feature type="transmembrane region" description="Helical" evidence="1">
    <location>
        <begin position="516"/>
        <end position="547"/>
    </location>
</feature>
<evidence type="ECO:0000313" key="3">
    <source>
        <dbReference type="Proteomes" id="UP000186292"/>
    </source>
</evidence>
<accession>A0A1N7J7X6</accession>
<evidence type="ECO:0000256" key="1">
    <source>
        <dbReference type="SAM" id="Phobius"/>
    </source>
</evidence>
<gene>
    <name evidence="2" type="ORF">SAMN05444817_104133</name>
</gene>
<name>A0A1N7J7X6_9CORY</name>
<reference evidence="3" key="1">
    <citation type="submission" date="2017-01" db="EMBL/GenBank/DDBJ databases">
        <authorList>
            <person name="Varghese N."/>
            <person name="Submissions S."/>
        </authorList>
    </citation>
    <scope>NUCLEOTIDE SEQUENCE [LARGE SCALE GENOMIC DNA]</scope>
    <source>
        <strain evidence="3">DSM 44531</strain>
    </source>
</reference>
<feature type="transmembrane region" description="Helical" evidence="1">
    <location>
        <begin position="588"/>
        <end position="616"/>
    </location>
</feature>
<feature type="transmembrane region" description="Helical" evidence="1">
    <location>
        <begin position="337"/>
        <end position="356"/>
    </location>
</feature>
<keyword evidence="1" id="KW-0812">Transmembrane</keyword>
<dbReference type="Proteomes" id="UP000186292">
    <property type="component" value="Unassembled WGS sequence"/>
</dbReference>
<evidence type="ECO:0000313" key="2">
    <source>
        <dbReference type="EMBL" id="SIS45367.1"/>
    </source>
</evidence>